<organism evidence="2 3">
    <name type="scientific">Lactococcus lactis subsp. lactis</name>
    <name type="common">Streptococcus lactis</name>
    <dbReference type="NCBI Taxonomy" id="1360"/>
    <lineage>
        <taxon>Bacteria</taxon>
        <taxon>Bacillati</taxon>
        <taxon>Bacillota</taxon>
        <taxon>Bacilli</taxon>
        <taxon>Lactobacillales</taxon>
        <taxon>Streptococcaceae</taxon>
        <taxon>Lactococcus</taxon>
    </lineage>
</organism>
<accession>A0A1V0NJ33</accession>
<keyword evidence="1" id="KW-0472">Membrane</keyword>
<protein>
    <submittedName>
        <fullName evidence="2">Prophage protein</fullName>
    </submittedName>
</protein>
<keyword evidence="1" id="KW-1133">Transmembrane helix</keyword>
<gene>
    <name evidence="2" type="ORF">LL275_2344</name>
</gene>
<sequence length="32" mass="3883">MFKAIKETIKSFIIFWAIKKLFSFAWHSFTSK</sequence>
<dbReference type="EMBL" id="CP015897">
    <property type="protein sequence ID" value="ARD99968.1"/>
    <property type="molecule type" value="Genomic_DNA"/>
</dbReference>
<dbReference type="Proteomes" id="UP000192085">
    <property type="component" value="Chromosome"/>
</dbReference>
<reference evidence="2 3" key="1">
    <citation type="journal article" date="2017" name="BMC Genomics">
        <title>Comparative and functional genomics of the Lactococcus lactis taxon; insights into evolution and niche adaptation.</title>
        <authorList>
            <person name="Kelleher P."/>
            <person name="Bottacini F."/>
            <person name="Mahony J."/>
            <person name="Kilcawley K.N."/>
            <person name="van Sinderen D."/>
        </authorList>
    </citation>
    <scope>NUCLEOTIDE SEQUENCE [LARGE SCALE GENOMIC DNA]</scope>
    <source>
        <strain evidence="2 3">275</strain>
    </source>
</reference>
<evidence type="ECO:0000256" key="1">
    <source>
        <dbReference type="SAM" id="Phobius"/>
    </source>
</evidence>
<evidence type="ECO:0000313" key="3">
    <source>
        <dbReference type="Proteomes" id="UP000192085"/>
    </source>
</evidence>
<name>A0A1V0NJ33_LACLL</name>
<feature type="transmembrane region" description="Helical" evidence="1">
    <location>
        <begin position="12"/>
        <end position="29"/>
    </location>
</feature>
<dbReference type="AlphaFoldDB" id="A0A1V0NJ33"/>
<proteinExistence type="predicted"/>
<keyword evidence="1" id="KW-0812">Transmembrane</keyword>
<evidence type="ECO:0000313" key="2">
    <source>
        <dbReference type="EMBL" id="ARD99968.1"/>
    </source>
</evidence>